<sequence length="201" mass="22269">MLGDSLTEYASNVQLQGFQATLSRAYIRKADVINRGKAGWTTRDWLPVLPDLIDEWRAKPPSLITICLGANDAALEYLWLYVPLPEYATKLRQIVELFRAAFPAAKFILMTPGATDDTTVIRDIRSNERTGTYAAMCKTVGADLGLPVIDLWTPMQGVQKEMLVDGLHFSAAGNAFVHGKLLETIRAVYPALAPEVLPYTR</sequence>
<organism evidence="2 3">
    <name type="scientific">Achlya hypogyna</name>
    <name type="common">Oomycete</name>
    <name type="synonym">Protoachlya hypogyna</name>
    <dbReference type="NCBI Taxonomy" id="1202772"/>
    <lineage>
        <taxon>Eukaryota</taxon>
        <taxon>Sar</taxon>
        <taxon>Stramenopiles</taxon>
        <taxon>Oomycota</taxon>
        <taxon>Saprolegniomycetes</taxon>
        <taxon>Saprolegniales</taxon>
        <taxon>Achlyaceae</taxon>
        <taxon>Achlya</taxon>
    </lineage>
</organism>
<dbReference type="Proteomes" id="UP000243579">
    <property type="component" value="Unassembled WGS sequence"/>
</dbReference>
<dbReference type="PANTHER" id="PTHR14209:SF19">
    <property type="entry name" value="ISOAMYL ACETATE-HYDROLYZING ESTERASE 1 HOMOLOG"/>
    <property type="match status" value="1"/>
</dbReference>
<proteinExistence type="predicted"/>
<dbReference type="InterPro" id="IPR036514">
    <property type="entry name" value="SGNH_hydro_sf"/>
</dbReference>
<evidence type="ECO:0000259" key="1">
    <source>
        <dbReference type="Pfam" id="PF13472"/>
    </source>
</evidence>
<evidence type="ECO:0000313" key="3">
    <source>
        <dbReference type="Proteomes" id="UP000243579"/>
    </source>
</evidence>
<dbReference type="InterPro" id="IPR013830">
    <property type="entry name" value="SGNH_hydro"/>
</dbReference>
<dbReference type="AlphaFoldDB" id="A0A1V9ZC14"/>
<dbReference type="SUPFAM" id="SSF52266">
    <property type="entry name" value="SGNH hydrolase"/>
    <property type="match status" value="1"/>
</dbReference>
<dbReference type="PANTHER" id="PTHR14209">
    <property type="entry name" value="ISOAMYL ACETATE-HYDROLYZING ESTERASE 1"/>
    <property type="match status" value="1"/>
</dbReference>
<dbReference type="InterPro" id="IPR045136">
    <property type="entry name" value="Iah1-like"/>
</dbReference>
<dbReference type="EMBL" id="JNBR01000274">
    <property type="protein sequence ID" value="OQR95528.1"/>
    <property type="molecule type" value="Genomic_DNA"/>
</dbReference>
<keyword evidence="3" id="KW-1185">Reference proteome</keyword>
<feature type="domain" description="SGNH hydrolase-type esterase" evidence="1">
    <location>
        <begin position="2"/>
        <end position="175"/>
    </location>
</feature>
<dbReference type="CDD" id="cd01838">
    <property type="entry name" value="Isoamyl_acetate_hydrolase_like"/>
    <property type="match status" value="1"/>
</dbReference>
<dbReference type="OrthoDB" id="671439at2759"/>
<name>A0A1V9ZC14_ACHHY</name>
<dbReference type="Pfam" id="PF13472">
    <property type="entry name" value="Lipase_GDSL_2"/>
    <property type="match status" value="1"/>
</dbReference>
<gene>
    <name evidence="2" type="ORF">ACHHYP_00082</name>
</gene>
<accession>A0A1V9ZC14</accession>
<dbReference type="STRING" id="1202772.A0A1V9ZC14"/>
<evidence type="ECO:0000313" key="2">
    <source>
        <dbReference type="EMBL" id="OQR95528.1"/>
    </source>
</evidence>
<comment type="caution">
    <text evidence="2">The sequence shown here is derived from an EMBL/GenBank/DDBJ whole genome shotgun (WGS) entry which is preliminary data.</text>
</comment>
<protein>
    <recommendedName>
        <fullName evidence="1">SGNH hydrolase-type esterase domain-containing protein</fullName>
    </recommendedName>
</protein>
<dbReference type="Gene3D" id="3.40.50.1110">
    <property type="entry name" value="SGNH hydrolase"/>
    <property type="match status" value="1"/>
</dbReference>
<reference evidence="2 3" key="1">
    <citation type="journal article" date="2014" name="Genome Biol. Evol.">
        <title>The secreted proteins of Achlya hypogyna and Thraustotheca clavata identify the ancestral oomycete secretome and reveal gene acquisitions by horizontal gene transfer.</title>
        <authorList>
            <person name="Misner I."/>
            <person name="Blouin N."/>
            <person name="Leonard G."/>
            <person name="Richards T.A."/>
            <person name="Lane C.E."/>
        </authorList>
    </citation>
    <scope>NUCLEOTIDE SEQUENCE [LARGE SCALE GENOMIC DNA]</scope>
    <source>
        <strain evidence="2 3">ATCC 48635</strain>
    </source>
</reference>